<dbReference type="PANTHER" id="PTHR21310:SF15">
    <property type="entry name" value="AMINOGLYCOSIDE PHOSPHOTRANSFERASE DOMAIN-CONTAINING PROTEIN"/>
    <property type="match status" value="1"/>
</dbReference>
<name>A0A4S4KE02_9APHY</name>
<dbReference type="CDD" id="cd05120">
    <property type="entry name" value="APH_ChoK_like"/>
    <property type="match status" value="1"/>
</dbReference>
<feature type="region of interest" description="Disordered" evidence="1">
    <location>
        <begin position="1"/>
        <end position="51"/>
    </location>
</feature>
<dbReference type="InterPro" id="IPR002575">
    <property type="entry name" value="Aminoglycoside_PTrfase"/>
</dbReference>
<evidence type="ECO:0000256" key="1">
    <source>
        <dbReference type="SAM" id="MobiDB-lite"/>
    </source>
</evidence>
<evidence type="ECO:0000313" key="3">
    <source>
        <dbReference type="EMBL" id="THG96348.1"/>
    </source>
</evidence>
<proteinExistence type="predicted"/>
<dbReference type="AlphaFoldDB" id="A0A4S4KE02"/>
<dbReference type="SUPFAM" id="SSF56112">
    <property type="entry name" value="Protein kinase-like (PK-like)"/>
    <property type="match status" value="1"/>
</dbReference>
<dbReference type="InterPro" id="IPR011009">
    <property type="entry name" value="Kinase-like_dom_sf"/>
</dbReference>
<sequence length="308" mass="36006">MLKQPKILSSVPKAEEANMNPLKGYTGPNQNKPKTRAVPRRPPGPTPTTPIEIEISRGEVLYSRTLRTIIKLESGRVVKYGLCIRPEEAKIMKYIQSHTRIPLPGNVEFVSENGKSYLYMDHIDGEPLDVAWRNLQKHERMNILNELKDYMDQLRALRPDGPDREEPDYIGSLDRGPCADRRVVGAYDCGPFDTEREFNDHVVANLRDSIQEQYRRFIRGMMKDDHRICFTHGDLHPGNIMIKDGHVAALLDWEMAGWYPEYWEWCKSLWNEKWNMADWSDSRHLWLQPYEYEYAVDRLLISQSSPCW</sequence>
<accession>A0A4S4KE02</accession>
<reference evidence="3 4" key="1">
    <citation type="submission" date="2019-02" db="EMBL/GenBank/DDBJ databases">
        <title>Genome sequencing of the rare red list fungi Phlebia centrifuga.</title>
        <authorList>
            <person name="Buettner E."/>
            <person name="Kellner H."/>
        </authorList>
    </citation>
    <scope>NUCLEOTIDE SEQUENCE [LARGE SCALE GENOMIC DNA]</scope>
    <source>
        <strain evidence="3 4">DSM 108282</strain>
    </source>
</reference>
<evidence type="ECO:0000313" key="4">
    <source>
        <dbReference type="Proteomes" id="UP000309038"/>
    </source>
</evidence>
<dbReference type="EMBL" id="SGPJ01000242">
    <property type="protein sequence ID" value="THG96348.1"/>
    <property type="molecule type" value="Genomic_DNA"/>
</dbReference>
<dbReference type="Proteomes" id="UP000309038">
    <property type="component" value="Unassembled WGS sequence"/>
</dbReference>
<dbReference type="PANTHER" id="PTHR21310">
    <property type="entry name" value="AMINOGLYCOSIDE PHOSPHOTRANSFERASE-RELATED-RELATED"/>
    <property type="match status" value="1"/>
</dbReference>
<comment type="caution">
    <text evidence="3">The sequence shown here is derived from an EMBL/GenBank/DDBJ whole genome shotgun (WGS) entry which is preliminary data.</text>
</comment>
<dbReference type="Gene3D" id="3.90.1200.10">
    <property type="match status" value="1"/>
</dbReference>
<dbReference type="Pfam" id="PF01636">
    <property type="entry name" value="APH"/>
    <property type="match status" value="1"/>
</dbReference>
<organism evidence="3 4">
    <name type="scientific">Hermanssonia centrifuga</name>
    <dbReference type="NCBI Taxonomy" id="98765"/>
    <lineage>
        <taxon>Eukaryota</taxon>
        <taxon>Fungi</taxon>
        <taxon>Dikarya</taxon>
        <taxon>Basidiomycota</taxon>
        <taxon>Agaricomycotina</taxon>
        <taxon>Agaricomycetes</taxon>
        <taxon>Polyporales</taxon>
        <taxon>Meruliaceae</taxon>
        <taxon>Hermanssonia</taxon>
    </lineage>
</organism>
<keyword evidence="4" id="KW-1185">Reference proteome</keyword>
<dbReference type="InterPro" id="IPR051678">
    <property type="entry name" value="AGP_Transferase"/>
</dbReference>
<evidence type="ECO:0000259" key="2">
    <source>
        <dbReference type="Pfam" id="PF01636"/>
    </source>
</evidence>
<feature type="domain" description="Aminoglycoside phosphotransferase" evidence="2">
    <location>
        <begin position="86"/>
        <end position="280"/>
    </location>
</feature>
<gene>
    <name evidence="3" type="ORF">EW026_g5469</name>
</gene>
<protein>
    <recommendedName>
        <fullName evidence="2">Aminoglycoside phosphotransferase domain-containing protein</fullName>
    </recommendedName>
</protein>